<dbReference type="InterPro" id="IPR011010">
    <property type="entry name" value="DNA_brk_join_enz"/>
</dbReference>
<dbReference type="InterPro" id="IPR013762">
    <property type="entry name" value="Integrase-like_cat_sf"/>
</dbReference>
<dbReference type="InterPro" id="IPR002104">
    <property type="entry name" value="Integrase_catalytic"/>
</dbReference>
<evidence type="ECO:0000256" key="4">
    <source>
        <dbReference type="PROSITE-ProRule" id="PRU01248"/>
    </source>
</evidence>
<evidence type="ECO:0000256" key="2">
    <source>
        <dbReference type="ARBA" id="ARBA00023125"/>
    </source>
</evidence>
<dbReference type="PROSITE" id="PS51900">
    <property type="entry name" value="CB"/>
    <property type="match status" value="1"/>
</dbReference>
<evidence type="ECO:0000313" key="9">
    <source>
        <dbReference type="Proteomes" id="UP000234331"/>
    </source>
</evidence>
<dbReference type="GO" id="GO:0015074">
    <property type="term" value="P:DNA integration"/>
    <property type="evidence" value="ECO:0007669"/>
    <property type="project" value="UniProtKB-KW"/>
</dbReference>
<evidence type="ECO:0000256" key="3">
    <source>
        <dbReference type="ARBA" id="ARBA00023172"/>
    </source>
</evidence>
<feature type="domain" description="Tyr recombinase" evidence="6">
    <location>
        <begin position="175"/>
        <end position="373"/>
    </location>
</feature>
<dbReference type="SUPFAM" id="SSF47823">
    <property type="entry name" value="lambda integrase-like, N-terminal domain"/>
    <property type="match status" value="1"/>
</dbReference>
<reference evidence="8 9" key="1">
    <citation type="submission" date="2017-06" db="EMBL/GenBank/DDBJ databases">
        <authorList>
            <person name="Kim H.J."/>
            <person name="Triplett B.A."/>
        </authorList>
    </citation>
    <scope>NUCLEOTIDE SEQUENCE [LARGE SCALE GENOMIC DNA]</scope>
    <source>
        <strain evidence="8">FRACA_ARgP5</strain>
    </source>
</reference>
<dbReference type="PANTHER" id="PTHR34605">
    <property type="entry name" value="PHAGE_INTEGRASE DOMAIN-CONTAINING PROTEIN"/>
    <property type="match status" value="1"/>
</dbReference>
<feature type="domain" description="Core-binding (CB)" evidence="7">
    <location>
        <begin position="67"/>
        <end position="149"/>
    </location>
</feature>
<feature type="region of interest" description="Disordered" evidence="5">
    <location>
        <begin position="42"/>
        <end position="62"/>
    </location>
</feature>
<dbReference type="InterPro" id="IPR044068">
    <property type="entry name" value="CB"/>
</dbReference>
<dbReference type="Pfam" id="PF00589">
    <property type="entry name" value="Phage_integrase"/>
    <property type="match status" value="1"/>
</dbReference>
<accession>A0A2I2KST1</accession>
<feature type="compositionally biased region" description="Gly residues" evidence="5">
    <location>
        <begin position="43"/>
        <end position="55"/>
    </location>
</feature>
<organism evidence="8 9">
    <name type="scientific">Frankia canadensis</name>
    <dbReference type="NCBI Taxonomy" id="1836972"/>
    <lineage>
        <taxon>Bacteria</taxon>
        <taxon>Bacillati</taxon>
        <taxon>Actinomycetota</taxon>
        <taxon>Actinomycetes</taxon>
        <taxon>Frankiales</taxon>
        <taxon>Frankiaceae</taxon>
        <taxon>Frankia</taxon>
    </lineage>
</organism>
<proteinExistence type="predicted"/>
<evidence type="ECO:0000256" key="1">
    <source>
        <dbReference type="ARBA" id="ARBA00022908"/>
    </source>
</evidence>
<name>A0A2I2KST1_9ACTN</name>
<protein>
    <submittedName>
        <fullName evidence="8">Integrase</fullName>
    </submittedName>
</protein>
<dbReference type="AlphaFoldDB" id="A0A2I2KST1"/>
<dbReference type="Gene3D" id="1.10.150.130">
    <property type="match status" value="1"/>
</dbReference>
<dbReference type="GO" id="GO:0003677">
    <property type="term" value="F:DNA binding"/>
    <property type="evidence" value="ECO:0007669"/>
    <property type="project" value="UniProtKB-UniRule"/>
</dbReference>
<dbReference type="InterPro" id="IPR052925">
    <property type="entry name" value="Phage_Integrase-like_Recomb"/>
</dbReference>
<keyword evidence="9" id="KW-1185">Reference proteome</keyword>
<evidence type="ECO:0000256" key="5">
    <source>
        <dbReference type="SAM" id="MobiDB-lite"/>
    </source>
</evidence>
<keyword evidence="2 4" id="KW-0238">DNA-binding</keyword>
<dbReference type="InterPro" id="IPR004107">
    <property type="entry name" value="Integrase_SAM-like_N"/>
</dbReference>
<dbReference type="EMBL" id="FZMO01000193">
    <property type="protein sequence ID" value="SNQ48733.1"/>
    <property type="molecule type" value="Genomic_DNA"/>
</dbReference>
<dbReference type="InterPro" id="IPR010998">
    <property type="entry name" value="Integrase_recombinase_N"/>
</dbReference>
<gene>
    <name evidence="8" type="ORF">FRACA_2720005</name>
</gene>
<dbReference type="PROSITE" id="PS51898">
    <property type="entry name" value="TYR_RECOMBINASE"/>
    <property type="match status" value="1"/>
</dbReference>
<keyword evidence="1" id="KW-0229">DNA integration</keyword>
<dbReference type="CDD" id="cd00799">
    <property type="entry name" value="INT_Cre_C"/>
    <property type="match status" value="1"/>
</dbReference>
<dbReference type="GO" id="GO:0006310">
    <property type="term" value="P:DNA recombination"/>
    <property type="evidence" value="ECO:0007669"/>
    <property type="project" value="UniProtKB-KW"/>
</dbReference>
<dbReference type="PANTHER" id="PTHR34605:SF3">
    <property type="entry name" value="P CELL-TYPE AGGLUTINATION PROTEIN MAP4-LIKE-RELATED"/>
    <property type="match status" value="1"/>
</dbReference>
<dbReference type="Proteomes" id="UP000234331">
    <property type="component" value="Unassembled WGS sequence"/>
</dbReference>
<dbReference type="Pfam" id="PF02899">
    <property type="entry name" value="Phage_int_SAM_1"/>
    <property type="match status" value="1"/>
</dbReference>
<sequence>MTGEIVPAGDGVPPALPTPSSAMPVMPVVPAGPVVVVTEVGPSGAGPSAGQGPSGASGSAGPVGLSPALAGRIGEYARAARAASTWRAYDSDLRQFHGWCARQPTPLCPLPASPATVAGYVATLADAGYKPSTIRRRLAAISVAHQLAGHPNPAAAPEVGAVWDGVRRTRGIRPTRKAALDTELLTRVVADLREDTLADVRDRALLLIGFAGCLRRAELVGLDVADLDETPDGLAVTIRSSKTDQAGAGALVGITYGSHRPTCPVRAWQAWSSAADLRSTGGPAFRGVNRHGQVGATRLHPGSVARIVQRRVAAAGLDPADFAGHSLRSGFATAAARAGVPDRSIMRQGRWRSAASLDGYVRAGRLFDRDNPSGRVGL</sequence>
<dbReference type="RefSeq" id="WP_243407619.1">
    <property type="nucleotide sequence ID" value="NZ_FZMO01000193.1"/>
</dbReference>
<evidence type="ECO:0000313" key="8">
    <source>
        <dbReference type="EMBL" id="SNQ48733.1"/>
    </source>
</evidence>
<dbReference type="SUPFAM" id="SSF56349">
    <property type="entry name" value="DNA breaking-rejoining enzymes"/>
    <property type="match status" value="1"/>
</dbReference>
<evidence type="ECO:0000259" key="6">
    <source>
        <dbReference type="PROSITE" id="PS51898"/>
    </source>
</evidence>
<dbReference type="Gene3D" id="1.10.443.10">
    <property type="entry name" value="Intergrase catalytic core"/>
    <property type="match status" value="1"/>
</dbReference>
<keyword evidence="3" id="KW-0233">DNA recombination</keyword>
<evidence type="ECO:0000259" key="7">
    <source>
        <dbReference type="PROSITE" id="PS51900"/>
    </source>
</evidence>